<dbReference type="Proteomes" id="UP000316621">
    <property type="component" value="Chromosome 1"/>
</dbReference>
<dbReference type="EMBL" id="CM010715">
    <property type="protein sequence ID" value="RZC43567.1"/>
    <property type="molecule type" value="Genomic_DNA"/>
</dbReference>
<evidence type="ECO:0000313" key="2">
    <source>
        <dbReference type="Proteomes" id="UP000316621"/>
    </source>
</evidence>
<dbReference type="Gramene" id="RZC43567">
    <property type="protein sequence ID" value="RZC43567"/>
    <property type="gene ID" value="C5167_036516"/>
</dbReference>
<sequence>MQKNKMTVMLLSDFELLNQRGARCCDDGLGRNKGSGGQRGSIKWNVVYTMTKIQQHHVAIRDFEKKLFELQLVSFCFLH</sequence>
<keyword evidence="2" id="KW-1185">Reference proteome</keyword>
<reference evidence="1 2" key="1">
    <citation type="journal article" date="2018" name="Science">
        <title>The opium poppy genome and morphinan production.</title>
        <authorList>
            <person name="Guo L."/>
            <person name="Winzer T."/>
            <person name="Yang X."/>
            <person name="Li Y."/>
            <person name="Ning Z."/>
            <person name="He Z."/>
            <person name="Teodor R."/>
            <person name="Lu Y."/>
            <person name="Bowser T.A."/>
            <person name="Graham I.A."/>
            <person name="Ye K."/>
        </authorList>
    </citation>
    <scope>NUCLEOTIDE SEQUENCE [LARGE SCALE GENOMIC DNA]</scope>
    <source>
        <strain evidence="2">cv. HN1</strain>
        <tissue evidence="1">Leaves</tissue>
    </source>
</reference>
<accession>A0A4Y7I3Y7</accession>
<protein>
    <submittedName>
        <fullName evidence="1">Uncharacterized protein</fullName>
    </submittedName>
</protein>
<gene>
    <name evidence="1" type="ORF">C5167_036516</name>
</gene>
<dbReference type="AlphaFoldDB" id="A0A4Y7I3Y7"/>
<proteinExistence type="predicted"/>
<evidence type="ECO:0000313" key="1">
    <source>
        <dbReference type="EMBL" id="RZC43567.1"/>
    </source>
</evidence>
<organism evidence="1 2">
    <name type="scientific">Papaver somniferum</name>
    <name type="common">Opium poppy</name>
    <dbReference type="NCBI Taxonomy" id="3469"/>
    <lineage>
        <taxon>Eukaryota</taxon>
        <taxon>Viridiplantae</taxon>
        <taxon>Streptophyta</taxon>
        <taxon>Embryophyta</taxon>
        <taxon>Tracheophyta</taxon>
        <taxon>Spermatophyta</taxon>
        <taxon>Magnoliopsida</taxon>
        <taxon>Ranunculales</taxon>
        <taxon>Papaveraceae</taxon>
        <taxon>Papaveroideae</taxon>
        <taxon>Papaver</taxon>
    </lineage>
</organism>
<name>A0A4Y7I3Y7_PAPSO</name>